<proteinExistence type="predicted"/>
<organism evidence="1 2">
    <name type="scientific">Phreatobacter cathodiphilus</name>
    <dbReference type="NCBI Taxonomy" id="1868589"/>
    <lineage>
        <taxon>Bacteria</taxon>
        <taxon>Pseudomonadati</taxon>
        <taxon>Pseudomonadota</taxon>
        <taxon>Alphaproteobacteria</taxon>
        <taxon>Hyphomicrobiales</taxon>
        <taxon>Phreatobacteraceae</taxon>
        <taxon>Phreatobacter</taxon>
    </lineage>
</organism>
<dbReference type="Proteomes" id="UP000237889">
    <property type="component" value="Chromosome"/>
</dbReference>
<reference evidence="1 2" key="1">
    <citation type="submission" date="2018-03" db="EMBL/GenBank/DDBJ databases">
        <title>Genome sequencing of Phreatobacter sp.</title>
        <authorList>
            <person name="Kim S.-J."/>
            <person name="Heo J."/>
            <person name="Kwon S.-W."/>
        </authorList>
    </citation>
    <scope>NUCLEOTIDE SEQUENCE [LARGE SCALE GENOMIC DNA]</scope>
    <source>
        <strain evidence="1 2">S-12</strain>
    </source>
</reference>
<dbReference type="InterPro" id="IPR004165">
    <property type="entry name" value="CoA_trans_fam_I"/>
</dbReference>
<gene>
    <name evidence="1" type="ORF">C6569_05755</name>
</gene>
<dbReference type="InterPro" id="IPR037171">
    <property type="entry name" value="NagB/RpiA_transferase-like"/>
</dbReference>
<dbReference type="Gene3D" id="3.30.30.40">
    <property type="match status" value="1"/>
</dbReference>
<sequence>MQTHSLDDLARMVPNGAKLALPVDYAGVSMAMTRPLIARGLTGLHVVCLPTGGMQPDMLIGAGCVATIETSAMTLGEAGGAPCFARAVREGSVKVMDATCPAVHAGFLAAQKGVPFATLRGMIGTDLLANRPDWRVIQNPFAEEPDPIVAIPAIRPDVTIFHCPMADRDGNVWIGRRRELASLAYASERTLVTVERIVETSLLADEVMAAGVLPALYVEAVAVVPQGAAPIGLWGEYPADMAEIGRYAREARSPEGFRAYLDGADRALEAVS</sequence>
<dbReference type="GO" id="GO:0008410">
    <property type="term" value="F:CoA-transferase activity"/>
    <property type="evidence" value="ECO:0007669"/>
    <property type="project" value="InterPro"/>
</dbReference>
<dbReference type="OrthoDB" id="9777193at2"/>
<dbReference type="AlphaFoldDB" id="A0A2S0N8W0"/>
<name>A0A2S0N8W0_9HYPH</name>
<evidence type="ECO:0000313" key="2">
    <source>
        <dbReference type="Proteomes" id="UP000237889"/>
    </source>
</evidence>
<accession>A0A2S0N8W0</accession>
<dbReference type="KEGG" id="phr:C6569_05755"/>
<dbReference type="SMART" id="SM00882">
    <property type="entry name" value="CoA_trans"/>
    <property type="match status" value="1"/>
</dbReference>
<protein>
    <submittedName>
        <fullName evidence="1">CoA synthetase</fullName>
    </submittedName>
</protein>
<evidence type="ECO:0000313" key="1">
    <source>
        <dbReference type="EMBL" id="AVO44604.1"/>
    </source>
</evidence>
<keyword evidence="2" id="KW-1185">Reference proteome</keyword>
<dbReference type="Gene3D" id="3.40.1080.10">
    <property type="entry name" value="Glutaconate Coenzyme A-transferase"/>
    <property type="match status" value="1"/>
</dbReference>
<dbReference type="SUPFAM" id="SSF100950">
    <property type="entry name" value="NagB/RpiA/CoA transferase-like"/>
    <property type="match status" value="1"/>
</dbReference>
<dbReference type="Pfam" id="PF01144">
    <property type="entry name" value="CoA_trans"/>
    <property type="match status" value="1"/>
</dbReference>
<dbReference type="RefSeq" id="WP_106747947.1">
    <property type="nucleotide sequence ID" value="NZ_CP027668.1"/>
</dbReference>
<dbReference type="EMBL" id="CP027668">
    <property type="protein sequence ID" value="AVO44604.1"/>
    <property type="molecule type" value="Genomic_DNA"/>
</dbReference>